<dbReference type="InterPro" id="IPR029058">
    <property type="entry name" value="AB_hydrolase_fold"/>
</dbReference>
<evidence type="ECO:0000256" key="1">
    <source>
        <dbReference type="SAM" id="MobiDB-lite"/>
    </source>
</evidence>
<feature type="compositionally biased region" description="Acidic residues" evidence="1">
    <location>
        <begin position="460"/>
        <end position="471"/>
    </location>
</feature>
<feature type="region of interest" description="Disordered" evidence="1">
    <location>
        <begin position="369"/>
        <end position="471"/>
    </location>
</feature>
<feature type="compositionally biased region" description="Low complexity" evidence="1">
    <location>
        <begin position="396"/>
        <end position="411"/>
    </location>
</feature>
<comment type="caution">
    <text evidence="2">The sequence shown here is derived from an EMBL/GenBank/DDBJ whole genome shotgun (WGS) entry which is preliminary data.</text>
</comment>
<reference evidence="2" key="1">
    <citation type="submission" date="2022-08" db="EMBL/GenBank/DDBJ databases">
        <authorList>
            <person name="Giroux E."/>
            <person name="Giroux E."/>
        </authorList>
    </citation>
    <scope>NUCLEOTIDE SEQUENCE</scope>
    <source>
        <strain evidence="2">H1091258</strain>
    </source>
</reference>
<evidence type="ECO:0000313" key="3">
    <source>
        <dbReference type="Proteomes" id="UP001152533"/>
    </source>
</evidence>
<dbReference type="Gene3D" id="3.40.50.1820">
    <property type="entry name" value="alpha/beta hydrolase"/>
    <property type="match status" value="1"/>
</dbReference>
<feature type="compositionally biased region" description="Acidic residues" evidence="1">
    <location>
        <begin position="369"/>
        <end position="386"/>
    </location>
</feature>
<keyword evidence="3" id="KW-1185">Reference proteome</keyword>
<evidence type="ECO:0000313" key="2">
    <source>
        <dbReference type="EMBL" id="CAI0644052.1"/>
    </source>
</evidence>
<dbReference type="EMBL" id="CAMGZC010000142">
    <property type="protein sequence ID" value="CAI0644052.1"/>
    <property type="molecule type" value="Genomic_DNA"/>
</dbReference>
<protein>
    <submittedName>
        <fullName evidence="2">Uncharacterized protein</fullName>
    </submittedName>
</protein>
<gene>
    <name evidence="2" type="ORF">CGXH109_LOCUS31627</name>
</gene>
<sequence>MSLRQQITRPLVNDVTDGYQHTHTVVFLHRFKEATTDEELKTKVLSEKLTKNHKTLREQFPNVRFVFPFGKATPRPWNNLSPEDRAAVGMTKRSMPYITQIVLQEAEHVGGLDRVILGGQGETAEAAHEAMSSFPECNSDSADDVAVFIQDKLHSTCTDLSQLRLAGFVGMHTPDGEMTRDVRNKAVMSKAAPGKNKINSSIVTNTPHKFINGGYKTQTMTWDGKRIDTFAEFLESIQVYRVPDRRKMSIETLVPKDRKPVERWDPRENLSDAQKYALEIAEQKKENEKLREKILVRIEANKVERKIIQERERRKRGTASNPSKPHDRYVDTVNSLGEEPIRPLNRHAGQTSNQFACLGQSLESIDIEEPYTDESSEESSNVDECEQITHTGKPRVSVSSSEETVTPTPSSKGRSKGRLVSGKAEVKRARQSRKAGQGINWQRRRHGELTAGQMAAFDLSDTEDIAEDTDA</sequence>
<feature type="region of interest" description="Disordered" evidence="1">
    <location>
        <begin position="309"/>
        <end position="331"/>
    </location>
</feature>
<proteinExistence type="predicted"/>
<dbReference type="Proteomes" id="UP001152533">
    <property type="component" value="Unassembled WGS sequence"/>
</dbReference>
<dbReference type="AlphaFoldDB" id="A0A9W4W618"/>
<organism evidence="2 3">
    <name type="scientific">Colletotrichum noveboracense</name>
    <dbReference type="NCBI Taxonomy" id="2664923"/>
    <lineage>
        <taxon>Eukaryota</taxon>
        <taxon>Fungi</taxon>
        <taxon>Dikarya</taxon>
        <taxon>Ascomycota</taxon>
        <taxon>Pezizomycotina</taxon>
        <taxon>Sordariomycetes</taxon>
        <taxon>Hypocreomycetidae</taxon>
        <taxon>Glomerellales</taxon>
        <taxon>Glomerellaceae</taxon>
        <taxon>Colletotrichum</taxon>
        <taxon>Colletotrichum gloeosporioides species complex</taxon>
    </lineage>
</organism>
<accession>A0A9W4W618</accession>
<dbReference type="OrthoDB" id="2418081at2759"/>
<name>A0A9W4W618_9PEZI</name>